<name>A0A8K0H426_9ROSA</name>
<dbReference type="GO" id="GO:0043531">
    <property type="term" value="F:ADP binding"/>
    <property type="evidence" value="ECO:0007669"/>
    <property type="project" value="InterPro"/>
</dbReference>
<dbReference type="Proteomes" id="UP000796880">
    <property type="component" value="Unassembled WGS sequence"/>
</dbReference>
<evidence type="ECO:0000256" key="3">
    <source>
        <dbReference type="ARBA" id="ARBA00022840"/>
    </source>
</evidence>
<protein>
    <recommendedName>
        <fullName evidence="4">NB-ARC domain-containing protein</fullName>
    </recommendedName>
</protein>
<dbReference type="GO" id="GO:0005524">
    <property type="term" value="F:ATP binding"/>
    <property type="evidence" value="ECO:0007669"/>
    <property type="project" value="UniProtKB-KW"/>
</dbReference>
<dbReference type="InterPro" id="IPR050905">
    <property type="entry name" value="Plant_NBS-LRR"/>
</dbReference>
<evidence type="ECO:0000259" key="4">
    <source>
        <dbReference type="Pfam" id="PF00931"/>
    </source>
</evidence>
<sequence>MDDIWDRLDLDAVGIPCGSQHPGCSILLTSRNVEACSQRNFTIEVLSDGEAWNLFEDAAGISINTRDLYPIAKQIAKECRGLPVAIVTVASNKEHGFVVSCAGIIDEWPEIDRREDYTTISIVADQIKTRLDNLRCPNLKLLHLSTNRILNHEQEFKENFCDEMKEIKVFALRNMRI</sequence>
<feature type="domain" description="NB-ARC" evidence="4">
    <location>
        <begin position="1"/>
        <end position="59"/>
    </location>
</feature>
<keyword evidence="2" id="KW-0611">Plant defense</keyword>
<dbReference type="InterPro" id="IPR027417">
    <property type="entry name" value="P-loop_NTPase"/>
</dbReference>
<proteinExistence type="predicted"/>
<dbReference type="Gene3D" id="1.10.8.430">
    <property type="entry name" value="Helical domain of apoptotic protease-activating factors"/>
    <property type="match status" value="1"/>
</dbReference>
<dbReference type="Pfam" id="PF00931">
    <property type="entry name" value="NB-ARC"/>
    <property type="match status" value="1"/>
</dbReference>
<dbReference type="InterPro" id="IPR042197">
    <property type="entry name" value="Apaf_helical"/>
</dbReference>
<dbReference type="PANTHER" id="PTHR33463:SF203">
    <property type="entry name" value="AAA+ ATPASE DOMAIN-CONTAINING PROTEIN"/>
    <property type="match status" value="1"/>
</dbReference>
<keyword evidence="3" id="KW-0067">ATP-binding</keyword>
<evidence type="ECO:0000256" key="2">
    <source>
        <dbReference type="ARBA" id="ARBA00022821"/>
    </source>
</evidence>
<organism evidence="5 6">
    <name type="scientific">Rhamnella rubrinervis</name>
    <dbReference type="NCBI Taxonomy" id="2594499"/>
    <lineage>
        <taxon>Eukaryota</taxon>
        <taxon>Viridiplantae</taxon>
        <taxon>Streptophyta</taxon>
        <taxon>Embryophyta</taxon>
        <taxon>Tracheophyta</taxon>
        <taxon>Spermatophyta</taxon>
        <taxon>Magnoliopsida</taxon>
        <taxon>eudicotyledons</taxon>
        <taxon>Gunneridae</taxon>
        <taxon>Pentapetalae</taxon>
        <taxon>rosids</taxon>
        <taxon>fabids</taxon>
        <taxon>Rosales</taxon>
        <taxon>Rhamnaceae</taxon>
        <taxon>rhamnoid group</taxon>
        <taxon>Rhamneae</taxon>
        <taxon>Rhamnella</taxon>
    </lineage>
</organism>
<dbReference type="GO" id="GO:0006952">
    <property type="term" value="P:defense response"/>
    <property type="evidence" value="ECO:0007669"/>
    <property type="project" value="UniProtKB-KW"/>
</dbReference>
<evidence type="ECO:0000313" key="5">
    <source>
        <dbReference type="EMBL" id="KAF3445362.1"/>
    </source>
</evidence>
<comment type="caution">
    <text evidence="5">The sequence shown here is derived from an EMBL/GenBank/DDBJ whole genome shotgun (WGS) entry which is preliminary data.</text>
</comment>
<dbReference type="AlphaFoldDB" id="A0A8K0H426"/>
<dbReference type="OrthoDB" id="664960at2759"/>
<dbReference type="PANTHER" id="PTHR33463">
    <property type="entry name" value="NB-ARC DOMAIN-CONTAINING PROTEIN-RELATED"/>
    <property type="match status" value="1"/>
</dbReference>
<keyword evidence="1" id="KW-0547">Nucleotide-binding</keyword>
<evidence type="ECO:0000313" key="6">
    <source>
        <dbReference type="Proteomes" id="UP000796880"/>
    </source>
</evidence>
<dbReference type="EMBL" id="VOIH02000005">
    <property type="protein sequence ID" value="KAF3445362.1"/>
    <property type="molecule type" value="Genomic_DNA"/>
</dbReference>
<keyword evidence="6" id="KW-1185">Reference proteome</keyword>
<reference evidence="5" key="1">
    <citation type="submission" date="2020-03" db="EMBL/GenBank/DDBJ databases">
        <title>A high-quality chromosome-level genome assembly of a woody plant with both climbing and erect habits, Rhamnella rubrinervis.</title>
        <authorList>
            <person name="Lu Z."/>
            <person name="Yang Y."/>
            <person name="Zhu X."/>
            <person name="Sun Y."/>
        </authorList>
    </citation>
    <scope>NUCLEOTIDE SEQUENCE</scope>
    <source>
        <strain evidence="5">BYM</strain>
        <tissue evidence="5">Leaf</tissue>
    </source>
</reference>
<dbReference type="SUPFAM" id="SSF52540">
    <property type="entry name" value="P-loop containing nucleoside triphosphate hydrolases"/>
    <property type="match status" value="1"/>
</dbReference>
<evidence type="ECO:0000256" key="1">
    <source>
        <dbReference type="ARBA" id="ARBA00022741"/>
    </source>
</evidence>
<gene>
    <name evidence="5" type="ORF">FNV43_RR10538</name>
</gene>
<accession>A0A8K0H426</accession>
<dbReference type="InterPro" id="IPR002182">
    <property type="entry name" value="NB-ARC"/>
</dbReference>